<keyword evidence="2" id="KW-1185">Reference proteome</keyword>
<protein>
    <submittedName>
        <fullName evidence="1">Uncharacterized protein</fullName>
    </submittedName>
</protein>
<evidence type="ECO:0000313" key="2">
    <source>
        <dbReference type="Proteomes" id="UP000198280"/>
    </source>
</evidence>
<dbReference type="EMBL" id="FZOF01000049">
    <property type="protein sequence ID" value="SNT58424.1"/>
    <property type="molecule type" value="Genomic_DNA"/>
</dbReference>
<dbReference type="Proteomes" id="UP000198280">
    <property type="component" value="Unassembled WGS sequence"/>
</dbReference>
<dbReference type="AlphaFoldDB" id="A0A239NVQ2"/>
<organism evidence="1 2">
    <name type="scientific">Actinacidiphila glaucinigra</name>
    <dbReference type="NCBI Taxonomy" id="235986"/>
    <lineage>
        <taxon>Bacteria</taxon>
        <taxon>Bacillati</taxon>
        <taxon>Actinomycetota</taxon>
        <taxon>Actinomycetes</taxon>
        <taxon>Kitasatosporales</taxon>
        <taxon>Streptomycetaceae</taxon>
        <taxon>Actinacidiphila</taxon>
    </lineage>
</organism>
<accession>A0A239NVQ2</accession>
<sequence>MTANTHLAVDDFDRDIDREELLGRLADLKRQAAHQLPILDDDDEEAAIEEAVRDIAEP</sequence>
<proteinExistence type="predicted"/>
<evidence type="ECO:0000313" key="1">
    <source>
        <dbReference type="EMBL" id="SNT58424.1"/>
    </source>
</evidence>
<name>A0A239NVQ2_9ACTN</name>
<gene>
    <name evidence="1" type="ORF">SAMN05216252_14912</name>
</gene>
<reference evidence="1 2" key="1">
    <citation type="submission" date="2017-06" db="EMBL/GenBank/DDBJ databases">
        <authorList>
            <person name="Kim H.J."/>
            <person name="Triplett B.A."/>
        </authorList>
    </citation>
    <scope>NUCLEOTIDE SEQUENCE [LARGE SCALE GENOMIC DNA]</scope>
    <source>
        <strain evidence="1 2">CGMCC 4.1858</strain>
    </source>
</reference>
<dbReference type="RefSeq" id="WP_179280235.1">
    <property type="nucleotide sequence ID" value="NZ_FZOF01000049.1"/>
</dbReference>